<keyword evidence="1 7" id="KW-0678">Repressor</keyword>
<dbReference type="InterPro" id="IPR003796">
    <property type="entry name" value="RNR_NrdR-like"/>
</dbReference>
<keyword evidence="3 7" id="KW-0067">ATP-binding</keyword>
<evidence type="ECO:0000256" key="2">
    <source>
        <dbReference type="ARBA" id="ARBA00022741"/>
    </source>
</evidence>
<dbReference type="PROSITE" id="PS51161">
    <property type="entry name" value="ATP_CONE"/>
    <property type="match status" value="1"/>
</dbReference>
<dbReference type="InterPro" id="IPR055173">
    <property type="entry name" value="NrdR-like_N"/>
</dbReference>
<evidence type="ECO:0000256" key="4">
    <source>
        <dbReference type="ARBA" id="ARBA00023015"/>
    </source>
</evidence>
<keyword evidence="7" id="KW-0862">Zinc</keyword>
<keyword evidence="4 7" id="KW-0805">Transcription regulation</keyword>
<evidence type="ECO:0000313" key="10">
    <source>
        <dbReference type="Proteomes" id="UP000179010"/>
    </source>
</evidence>
<comment type="caution">
    <text evidence="9">The sequence shown here is derived from an EMBL/GenBank/DDBJ whole genome shotgun (WGS) entry which is preliminary data.</text>
</comment>
<dbReference type="PANTHER" id="PTHR30455">
    <property type="entry name" value="TRANSCRIPTIONAL REPRESSOR NRDR"/>
    <property type="match status" value="1"/>
</dbReference>
<dbReference type="AlphaFoldDB" id="A0A1F4PP18"/>
<dbReference type="GO" id="GO:0003677">
    <property type="term" value="F:DNA binding"/>
    <property type="evidence" value="ECO:0007669"/>
    <property type="project" value="UniProtKB-KW"/>
</dbReference>
<evidence type="ECO:0000256" key="1">
    <source>
        <dbReference type="ARBA" id="ARBA00022491"/>
    </source>
</evidence>
<evidence type="ECO:0000256" key="6">
    <source>
        <dbReference type="ARBA" id="ARBA00023163"/>
    </source>
</evidence>
<feature type="zinc finger region" evidence="7">
    <location>
        <begin position="3"/>
        <end position="34"/>
    </location>
</feature>
<comment type="cofactor">
    <cofactor evidence="7">
        <name>Zn(2+)</name>
        <dbReference type="ChEBI" id="CHEBI:29105"/>
    </cofactor>
    <text evidence="7">Binds 1 zinc ion.</text>
</comment>
<sequence>MRCPACKKGETGVIDSRESEDVLSIRRRRECEKCHHRFTTYERIESPNLLVVKKNGSRETFDRDKLARGIYKAFEKLSISQNVIEGLIGRIVREIMERYDSEVTSCQIGEIVLAGIKKVDKVAYIRFASVYREFVDITDFQAEIKKLVHK</sequence>
<gene>
    <name evidence="7" type="primary">nrdR</name>
    <name evidence="9" type="ORF">A2994_01745</name>
</gene>
<keyword evidence="2 7" id="KW-0547">Nucleotide-binding</keyword>
<comment type="function">
    <text evidence="7">Negatively regulates transcription of bacterial ribonucleotide reductase nrd genes and operons by binding to NrdR-boxes.</text>
</comment>
<proteinExistence type="inferred from homology"/>
<dbReference type="NCBIfam" id="TIGR00244">
    <property type="entry name" value="transcriptional regulator NrdR"/>
    <property type="match status" value="1"/>
</dbReference>
<comment type="similarity">
    <text evidence="7">Belongs to the NrdR family.</text>
</comment>
<reference evidence="9 10" key="1">
    <citation type="journal article" date="2016" name="Nat. Commun.">
        <title>Thousands of microbial genomes shed light on interconnected biogeochemical processes in an aquifer system.</title>
        <authorList>
            <person name="Anantharaman K."/>
            <person name="Brown C.T."/>
            <person name="Hug L.A."/>
            <person name="Sharon I."/>
            <person name="Castelle C.J."/>
            <person name="Probst A.J."/>
            <person name="Thomas B.C."/>
            <person name="Singh A."/>
            <person name="Wilkins M.J."/>
            <person name="Karaoz U."/>
            <person name="Brodie E.L."/>
            <person name="Williams K.H."/>
            <person name="Hubbard S.S."/>
            <person name="Banfield J.F."/>
        </authorList>
    </citation>
    <scope>NUCLEOTIDE SEQUENCE [LARGE SCALE GENOMIC DNA]</scope>
</reference>
<dbReference type="PANTHER" id="PTHR30455:SF2">
    <property type="entry name" value="TRANSCRIPTIONAL REPRESSOR NRDR"/>
    <property type="match status" value="1"/>
</dbReference>
<evidence type="ECO:0000256" key="5">
    <source>
        <dbReference type="ARBA" id="ARBA00023125"/>
    </source>
</evidence>
<accession>A0A1F4PP18</accession>
<keyword evidence="7" id="KW-0479">Metal-binding</keyword>
<dbReference type="EMBL" id="METE01000004">
    <property type="protein sequence ID" value="OGB85336.1"/>
    <property type="molecule type" value="Genomic_DNA"/>
</dbReference>
<evidence type="ECO:0000313" key="9">
    <source>
        <dbReference type="EMBL" id="OGB85336.1"/>
    </source>
</evidence>
<dbReference type="GO" id="GO:0005524">
    <property type="term" value="F:ATP binding"/>
    <property type="evidence" value="ECO:0007669"/>
    <property type="project" value="UniProtKB-UniRule"/>
</dbReference>
<keyword evidence="6 7" id="KW-0804">Transcription</keyword>
<dbReference type="HAMAP" id="MF_00440">
    <property type="entry name" value="NrdR"/>
    <property type="match status" value="1"/>
</dbReference>
<protein>
    <recommendedName>
        <fullName evidence="7">Transcriptional repressor NrdR</fullName>
    </recommendedName>
</protein>
<keyword evidence="5 7" id="KW-0238">DNA-binding</keyword>
<evidence type="ECO:0000259" key="8">
    <source>
        <dbReference type="PROSITE" id="PS51161"/>
    </source>
</evidence>
<keyword evidence="7" id="KW-0863">Zinc-finger</keyword>
<dbReference type="InterPro" id="IPR005144">
    <property type="entry name" value="ATP-cone_dom"/>
</dbReference>
<dbReference type="Pfam" id="PF03477">
    <property type="entry name" value="ATP-cone"/>
    <property type="match status" value="1"/>
</dbReference>
<name>A0A1F4PP18_UNCK3</name>
<dbReference type="GO" id="GO:0008270">
    <property type="term" value="F:zinc ion binding"/>
    <property type="evidence" value="ECO:0007669"/>
    <property type="project" value="UniProtKB-UniRule"/>
</dbReference>
<evidence type="ECO:0000256" key="3">
    <source>
        <dbReference type="ARBA" id="ARBA00022840"/>
    </source>
</evidence>
<dbReference type="STRING" id="1798539.A2994_01745"/>
<evidence type="ECO:0000256" key="7">
    <source>
        <dbReference type="HAMAP-Rule" id="MF_00440"/>
    </source>
</evidence>
<dbReference type="Proteomes" id="UP000179010">
    <property type="component" value="Unassembled WGS sequence"/>
</dbReference>
<dbReference type="Pfam" id="PF22811">
    <property type="entry name" value="Zn_ribbon_NrdR"/>
    <property type="match status" value="1"/>
</dbReference>
<organism evidence="9 10">
    <name type="scientific">candidate division Kazan bacterium RIFCSPLOWO2_01_FULL_48_13</name>
    <dbReference type="NCBI Taxonomy" id="1798539"/>
    <lineage>
        <taxon>Bacteria</taxon>
        <taxon>Bacteria division Kazan-3B-28</taxon>
    </lineage>
</organism>
<feature type="domain" description="ATP-cone" evidence="8">
    <location>
        <begin position="49"/>
        <end position="139"/>
    </location>
</feature>
<dbReference type="GO" id="GO:0045892">
    <property type="term" value="P:negative regulation of DNA-templated transcription"/>
    <property type="evidence" value="ECO:0007669"/>
    <property type="project" value="UniProtKB-UniRule"/>
</dbReference>